<dbReference type="PANTHER" id="PTHR22950:SF703">
    <property type="entry name" value="AMINO ACID TRANSPORTER TRANSMEMBRANE DOMAIN-CONTAINING PROTEIN"/>
    <property type="match status" value="1"/>
</dbReference>
<dbReference type="PANTHER" id="PTHR22950">
    <property type="entry name" value="AMINO ACID TRANSPORTER"/>
    <property type="match status" value="1"/>
</dbReference>
<dbReference type="GO" id="GO:0005774">
    <property type="term" value="C:vacuolar membrane"/>
    <property type="evidence" value="ECO:0007669"/>
    <property type="project" value="TreeGrafter"/>
</dbReference>
<keyword evidence="4 5" id="KW-0472">Membrane</keyword>
<dbReference type="InterPro" id="IPR013057">
    <property type="entry name" value="AA_transpt_TM"/>
</dbReference>
<name>A0AAV6U449_9ARAC</name>
<feature type="domain" description="Amino acid transporter transmembrane" evidence="6">
    <location>
        <begin position="24"/>
        <end position="123"/>
    </location>
</feature>
<feature type="transmembrane region" description="Helical" evidence="5">
    <location>
        <begin position="266"/>
        <end position="283"/>
    </location>
</feature>
<protein>
    <recommendedName>
        <fullName evidence="6">Amino acid transporter transmembrane domain-containing protein</fullName>
    </recommendedName>
</protein>
<dbReference type="AlphaFoldDB" id="A0AAV6U449"/>
<dbReference type="GO" id="GO:0015179">
    <property type="term" value="F:L-amino acid transmembrane transporter activity"/>
    <property type="evidence" value="ECO:0007669"/>
    <property type="project" value="TreeGrafter"/>
</dbReference>
<accession>A0AAV6U449</accession>
<feature type="transmembrane region" description="Helical" evidence="5">
    <location>
        <begin position="184"/>
        <end position="206"/>
    </location>
</feature>
<evidence type="ECO:0000313" key="7">
    <source>
        <dbReference type="EMBL" id="KAG8179262.1"/>
    </source>
</evidence>
<keyword evidence="3 5" id="KW-1133">Transmembrane helix</keyword>
<feature type="transmembrane region" description="Helical" evidence="5">
    <location>
        <begin position="52"/>
        <end position="71"/>
    </location>
</feature>
<evidence type="ECO:0000256" key="4">
    <source>
        <dbReference type="ARBA" id="ARBA00023136"/>
    </source>
</evidence>
<keyword evidence="2 5" id="KW-0812">Transmembrane</keyword>
<dbReference type="EMBL" id="JAFNEN010000641">
    <property type="protein sequence ID" value="KAG8179262.1"/>
    <property type="molecule type" value="Genomic_DNA"/>
</dbReference>
<dbReference type="Pfam" id="PF01490">
    <property type="entry name" value="Aa_trans"/>
    <property type="match status" value="2"/>
</dbReference>
<feature type="transmembrane region" description="Helical" evidence="5">
    <location>
        <begin position="226"/>
        <end position="245"/>
    </location>
</feature>
<evidence type="ECO:0000256" key="5">
    <source>
        <dbReference type="SAM" id="Phobius"/>
    </source>
</evidence>
<evidence type="ECO:0000259" key="6">
    <source>
        <dbReference type="Pfam" id="PF01490"/>
    </source>
</evidence>
<gene>
    <name evidence="7" type="ORF">JTE90_006160</name>
</gene>
<evidence type="ECO:0000256" key="3">
    <source>
        <dbReference type="ARBA" id="ARBA00022989"/>
    </source>
</evidence>
<feature type="transmembrane region" description="Helical" evidence="5">
    <location>
        <begin position="289"/>
        <end position="313"/>
    </location>
</feature>
<evidence type="ECO:0000313" key="8">
    <source>
        <dbReference type="Proteomes" id="UP000827092"/>
    </source>
</evidence>
<reference evidence="7 8" key="1">
    <citation type="journal article" date="2022" name="Nat. Ecol. Evol.">
        <title>A masculinizing supergene underlies an exaggerated male reproductive morph in a spider.</title>
        <authorList>
            <person name="Hendrickx F."/>
            <person name="De Corte Z."/>
            <person name="Sonet G."/>
            <person name="Van Belleghem S.M."/>
            <person name="Kostlbacher S."/>
            <person name="Vangestel C."/>
        </authorList>
    </citation>
    <scope>NUCLEOTIDE SEQUENCE [LARGE SCALE GENOMIC DNA]</scope>
    <source>
        <strain evidence="7">W744_W776</strain>
    </source>
</reference>
<proteinExistence type="predicted"/>
<comment type="caution">
    <text evidence="7">The sequence shown here is derived from an EMBL/GenBank/DDBJ whole genome shotgun (WGS) entry which is preliminary data.</text>
</comment>
<dbReference type="Gene3D" id="1.20.1740.10">
    <property type="entry name" value="Amino acid/polyamine transporter I"/>
    <property type="match status" value="1"/>
</dbReference>
<keyword evidence="8" id="KW-1185">Reference proteome</keyword>
<sequence>MQLELEVLQTTSKNDVVPSSNKGYSLWLAAVYIASFMAGMGILAMPHGLAGMGWYGVILISLACANSWYGAMMLGRCWMILEERWAEYRGKFRYPYPAIGMRAAGPWMRFAAIGALGTAALACVILAVALLLKLPLGDPKPTYGGVDFSTFSLAFGTTLFSFGGSFMCPTVHNDMKDRNQFHKASIVSFIAIFVLYVPVTVLGYALVGETVPPNILAAIEDGPLKMFVDACLAVHVFLAFLLAINPVAQEMEEVFNVPPEFNYKRCLIRSTIVGLVLLIGYAVPHFDKILNLIGGSTMTLLTFILPPIFYLLLIKGNSPKNDQKTMSLFEKIYLVQVIVVGIAGGISCTYFAVVDIIEVFLHD</sequence>
<feature type="transmembrane region" description="Helical" evidence="5">
    <location>
        <begin position="26"/>
        <end position="46"/>
    </location>
</feature>
<feature type="transmembrane region" description="Helical" evidence="5">
    <location>
        <begin position="110"/>
        <end position="132"/>
    </location>
</feature>
<feature type="transmembrane region" description="Helical" evidence="5">
    <location>
        <begin position="333"/>
        <end position="353"/>
    </location>
</feature>
<feature type="transmembrane region" description="Helical" evidence="5">
    <location>
        <begin position="152"/>
        <end position="172"/>
    </location>
</feature>
<dbReference type="Proteomes" id="UP000827092">
    <property type="component" value="Unassembled WGS sequence"/>
</dbReference>
<comment type="subcellular location">
    <subcellularLocation>
        <location evidence="1">Membrane</location>
        <topology evidence="1">Multi-pass membrane protein</topology>
    </subcellularLocation>
</comment>
<evidence type="ECO:0000256" key="1">
    <source>
        <dbReference type="ARBA" id="ARBA00004141"/>
    </source>
</evidence>
<organism evidence="7 8">
    <name type="scientific">Oedothorax gibbosus</name>
    <dbReference type="NCBI Taxonomy" id="931172"/>
    <lineage>
        <taxon>Eukaryota</taxon>
        <taxon>Metazoa</taxon>
        <taxon>Ecdysozoa</taxon>
        <taxon>Arthropoda</taxon>
        <taxon>Chelicerata</taxon>
        <taxon>Arachnida</taxon>
        <taxon>Araneae</taxon>
        <taxon>Araneomorphae</taxon>
        <taxon>Entelegynae</taxon>
        <taxon>Araneoidea</taxon>
        <taxon>Linyphiidae</taxon>
        <taxon>Erigoninae</taxon>
        <taxon>Oedothorax</taxon>
    </lineage>
</organism>
<evidence type="ECO:0000256" key="2">
    <source>
        <dbReference type="ARBA" id="ARBA00022692"/>
    </source>
</evidence>
<feature type="domain" description="Amino acid transporter transmembrane" evidence="6">
    <location>
        <begin position="146"/>
        <end position="349"/>
    </location>
</feature>